<dbReference type="GO" id="GO:0031177">
    <property type="term" value="F:phosphopantetheine binding"/>
    <property type="evidence" value="ECO:0007669"/>
    <property type="project" value="InterPro"/>
</dbReference>
<dbReference type="OrthoDB" id="2472181at2"/>
<dbReference type="Gene3D" id="3.30.559.10">
    <property type="entry name" value="Chloramphenicol acetyltransferase-like domain"/>
    <property type="match status" value="1"/>
</dbReference>
<dbReference type="Pfam" id="PF00668">
    <property type="entry name" value="Condensation"/>
    <property type="match status" value="1"/>
</dbReference>
<dbReference type="Gene3D" id="2.30.38.10">
    <property type="entry name" value="Luciferase, Domain 3"/>
    <property type="match status" value="1"/>
</dbReference>
<evidence type="ECO:0000256" key="1">
    <source>
        <dbReference type="ARBA" id="ARBA00001957"/>
    </source>
</evidence>
<evidence type="ECO:0000256" key="4">
    <source>
        <dbReference type="SAM" id="MobiDB-lite"/>
    </source>
</evidence>
<dbReference type="SUPFAM" id="SSF56801">
    <property type="entry name" value="Acetyl-CoA synthetase-like"/>
    <property type="match status" value="1"/>
</dbReference>
<dbReference type="SUPFAM" id="SSF53474">
    <property type="entry name" value="alpha/beta-Hydrolases"/>
    <property type="match status" value="1"/>
</dbReference>
<dbReference type="InterPro" id="IPR045851">
    <property type="entry name" value="AMP-bd_C_sf"/>
</dbReference>
<sequence>MLFDHDRPDWPLLGAQSGIWYAESLDPTGASWSITDRVDIHGPVDAAVMTAAHHRVERDCEALRLRFAVTAAGPVQYVDPDASSPLHLVDVGAESDPEAAADAWMAADMAAPVDRLGSGLCTTALIRLAPEHFVLYRRVHHLMVDGWSLAQLHRRTAATYTALVTGEEPPAPPPPLRILGDGEAAYLASNRLERDRRHWLERLADRPEPTRLAGRHDQRGGTVIRRRAHLGVARTERMRTAAERLGVGWSEFAVGVAAAYVGRMSGSSDVLLGLPVTGRMSRAERDVPGMTTNAMPLRVRMPAGTSLADLLTGVGAELRAGLLHSRYPAAMLGRDLGRTGQGRPFWGAVVNVMGSTAPLHFAGHPAMVRTLSLPDVDDVSLVFFQLPDGDTELLLDADSVAHPPAALDAHLRRFLLFLDAATSAQPGTAVDDLPLVDAEERERLLGWGRGPTRDIPPVGVHQLVERWAERTPDAPALDDDGTPVSFGELDRRANRLARHLVDRGVGPGQVVAFALPRSATLVTAALAVLKSGAAFLSLDPAYPLARLSFMVADAEPSLLLLSGETAALGDHLPVPRLLLDDPELTGRLAALDPRPLSDRERTLPTSPWQPAYLIYTSGSTGTPKGVVVRHRGVVNLTAAMVDRLGSGPGTRTLQFASASFDAFVGEMTQSVLNGGTLVLAPADRLTPGPELVRLIRERGVNDLVLAPSVLDVLSPQDLPPDTTVSIVGEASAPTVVERFAPVCRLINGYGPTEATISTAMSGRLTPDRAAAPPIGTPLRNVRVYLLDARRRLVPTGTVGELHIGGAGVSLGYRGNRALTEERFLPDPFTDDGEARMYRSGDLARWTADGELVFVGRDDDQVKIRGFRIELGEVEAALVRQPGVVRAAATVRDDGTGGRHLVGYVVPAPGSTVEAARIRAGLAEALPAHLVPGIVVPVEDLPRNASGKLDRAALPDPFAASTSRPGATGVGPAGRTDAEEVLAALFAELLGVPTVGADENFFDLGGHSLSATRLLGRARSLLDVRLSVRDLFRHPTVSALAARIGPPSVAASGPAVAVPLRRTGSRPPLFCLPLPDGRSWPWLRLVAQLPAEVPGYGLQGGVTGSTGFEELVDAYVARIREVRPEGPYHLLGYGTGGYLAYQVAVALQAAGDRVGLLALLESYPPDETHPAPPPTDREALLGVLDLYGVPRPGSVTPDAATVAGLLRERGGGLTGVDEPTVRDQADALARLGHLAHEFTPGRFVGDPLVLATRADGSGHPPVGPDWGKYVTGRVREHVLDVDGHDPLAPGSVTALAAALVAALDTGDDATGPAPAGAGAEAPPDTVATERPQEETGTRETHR</sequence>
<dbReference type="InterPro" id="IPR029058">
    <property type="entry name" value="AB_hydrolase_fold"/>
</dbReference>
<dbReference type="Pfam" id="PF13193">
    <property type="entry name" value="AMP-binding_C"/>
    <property type="match status" value="1"/>
</dbReference>
<dbReference type="FunFam" id="3.40.50.12780:FF:000012">
    <property type="entry name" value="Non-ribosomal peptide synthetase"/>
    <property type="match status" value="1"/>
</dbReference>
<feature type="compositionally biased region" description="Basic and acidic residues" evidence="4">
    <location>
        <begin position="1329"/>
        <end position="1341"/>
    </location>
</feature>
<dbReference type="PANTHER" id="PTHR45527:SF1">
    <property type="entry name" value="FATTY ACID SYNTHASE"/>
    <property type="match status" value="1"/>
</dbReference>
<dbReference type="Pfam" id="PF00501">
    <property type="entry name" value="AMP-binding"/>
    <property type="match status" value="1"/>
</dbReference>
<evidence type="ECO:0000259" key="5">
    <source>
        <dbReference type="PROSITE" id="PS50075"/>
    </source>
</evidence>
<name>A0A1C4UAF6_MICEC</name>
<dbReference type="PROSITE" id="PS00012">
    <property type="entry name" value="PHOSPHOPANTETHEINE"/>
    <property type="match status" value="1"/>
</dbReference>
<keyword evidence="2" id="KW-0596">Phosphopantetheine</keyword>
<dbReference type="Proteomes" id="UP000198253">
    <property type="component" value="Chromosome I"/>
</dbReference>
<dbReference type="SMART" id="SM00823">
    <property type="entry name" value="PKS_PP"/>
    <property type="match status" value="1"/>
</dbReference>
<dbReference type="Pfam" id="PF00975">
    <property type="entry name" value="Thioesterase"/>
    <property type="match status" value="1"/>
</dbReference>
<dbReference type="Gene3D" id="3.40.50.980">
    <property type="match status" value="2"/>
</dbReference>
<dbReference type="EMBL" id="LT607413">
    <property type="protein sequence ID" value="SCE68673.1"/>
    <property type="molecule type" value="Genomic_DNA"/>
</dbReference>
<dbReference type="GO" id="GO:0044550">
    <property type="term" value="P:secondary metabolite biosynthetic process"/>
    <property type="evidence" value="ECO:0007669"/>
    <property type="project" value="TreeGrafter"/>
</dbReference>
<dbReference type="NCBIfam" id="TIGR01733">
    <property type="entry name" value="AA-adenyl-dom"/>
    <property type="match status" value="1"/>
</dbReference>
<dbReference type="PROSITE" id="PS50075">
    <property type="entry name" value="CARRIER"/>
    <property type="match status" value="1"/>
</dbReference>
<dbReference type="InterPro" id="IPR000873">
    <property type="entry name" value="AMP-dep_synth/lig_dom"/>
</dbReference>
<dbReference type="InterPro" id="IPR010071">
    <property type="entry name" value="AA_adenyl_dom"/>
</dbReference>
<organism evidence="6 7">
    <name type="scientific">Micromonospora echinospora</name>
    <name type="common">Micromonospora purpurea</name>
    <dbReference type="NCBI Taxonomy" id="1877"/>
    <lineage>
        <taxon>Bacteria</taxon>
        <taxon>Bacillati</taxon>
        <taxon>Actinomycetota</taxon>
        <taxon>Actinomycetes</taxon>
        <taxon>Micromonosporales</taxon>
        <taxon>Micromonosporaceae</taxon>
        <taxon>Micromonospora</taxon>
    </lineage>
</organism>
<dbReference type="GO" id="GO:0008610">
    <property type="term" value="P:lipid biosynthetic process"/>
    <property type="evidence" value="ECO:0007669"/>
    <property type="project" value="UniProtKB-ARBA"/>
</dbReference>
<dbReference type="InterPro" id="IPR025110">
    <property type="entry name" value="AMP-bd_C"/>
</dbReference>
<dbReference type="InterPro" id="IPR020806">
    <property type="entry name" value="PKS_PP-bd"/>
</dbReference>
<dbReference type="InterPro" id="IPR009081">
    <property type="entry name" value="PP-bd_ACP"/>
</dbReference>
<gene>
    <name evidence="6" type="ORF">GA0070618_0157</name>
</gene>
<proteinExistence type="predicted"/>
<accession>A0A1C4UAF6</accession>
<evidence type="ECO:0000256" key="3">
    <source>
        <dbReference type="ARBA" id="ARBA00022553"/>
    </source>
</evidence>
<keyword evidence="3" id="KW-0597">Phosphoprotein</keyword>
<evidence type="ECO:0000256" key="2">
    <source>
        <dbReference type="ARBA" id="ARBA00022450"/>
    </source>
</evidence>
<keyword evidence="7" id="KW-1185">Reference proteome</keyword>
<dbReference type="SUPFAM" id="SSF52777">
    <property type="entry name" value="CoA-dependent acyltransferases"/>
    <property type="match status" value="2"/>
</dbReference>
<dbReference type="Pfam" id="PF00550">
    <property type="entry name" value="PP-binding"/>
    <property type="match status" value="1"/>
</dbReference>
<dbReference type="PANTHER" id="PTHR45527">
    <property type="entry name" value="NONRIBOSOMAL PEPTIDE SYNTHETASE"/>
    <property type="match status" value="1"/>
</dbReference>
<dbReference type="RefSeq" id="WP_143740289.1">
    <property type="nucleotide sequence ID" value="NZ_LT607413.1"/>
</dbReference>
<dbReference type="GO" id="GO:0003824">
    <property type="term" value="F:catalytic activity"/>
    <property type="evidence" value="ECO:0007669"/>
    <property type="project" value="InterPro"/>
</dbReference>
<dbReference type="InterPro" id="IPR023213">
    <property type="entry name" value="CAT-like_dom_sf"/>
</dbReference>
<evidence type="ECO:0000313" key="6">
    <source>
        <dbReference type="EMBL" id="SCE68673.1"/>
    </source>
</evidence>
<dbReference type="GO" id="GO:0043041">
    <property type="term" value="P:amino acid activation for nonribosomal peptide biosynthetic process"/>
    <property type="evidence" value="ECO:0007669"/>
    <property type="project" value="TreeGrafter"/>
</dbReference>
<dbReference type="Gene3D" id="3.40.50.1820">
    <property type="entry name" value="alpha/beta hydrolase"/>
    <property type="match status" value="1"/>
</dbReference>
<protein>
    <submittedName>
        <fullName evidence="6">Enterobactin synthetase component F</fullName>
    </submittedName>
</protein>
<dbReference type="InterPro" id="IPR036736">
    <property type="entry name" value="ACP-like_sf"/>
</dbReference>
<dbReference type="InParanoid" id="A0A1C4UAF6"/>
<dbReference type="InterPro" id="IPR020845">
    <property type="entry name" value="AMP-binding_CS"/>
</dbReference>
<dbReference type="InterPro" id="IPR006162">
    <property type="entry name" value="Ppantetheine_attach_site"/>
</dbReference>
<feature type="domain" description="Carrier" evidence="5">
    <location>
        <begin position="972"/>
        <end position="1047"/>
    </location>
</feature>
<evidence type="ECO:0000313" key="7">
    <source>
        <dbReference type="Proteomes" id="UP000198253"/>
    </source>
</evidence>
<dbReference type="GO" id="GO:0005737">
    <property type="term" value="C:cytoplasm"/>
    <property type="evidence" value="ECO:0007669"/>
    <property type="project" value="TreeGrafter"/>
</dbReference>
<feature type="compositionally biased region" description="Low complexity" evidence="4">
    <location>
        <begin position="1305"/>
        <end position="1324"/>
    </location>
</feature>
<comment type="cofactor">
    <cofactor evidence="1">
        <name>pantetheine 4'-phosphate</name>
        <dbReference type="ChEBI" id="CHEBI:47942"/>
    </cofactor>
</comment>
<dbReference type="PROSITE" id="PS00455">
    <property type="entry name" value="AMP_BINDING"/>
    <property type="match status" value="1"/>
</dbReference>
<dbReference type="SUPFAM" id="SSF47336">
    <property type="entry name" value="ACP-like"/>
    <property type="match status" value="1"/>
</dbReference>
<dbReference type="InterPro" id="IPR001031">
    <property type="entry name" value="Thioesterase"/>
</dbReference>
<feature type="region of interest" description="Disordered" evidence="4">
    <location>
        <begin position="1305"/>
        <end position="1341"/>
    </location>
</feature>
<dbReference type="InterPro" id="IPR001242">
    <property type="entry name" value="Condensation_dom"/>
</dbReference>
<dbReference type="Gene3D" id="3.30.300.30">
    <property type="match status" value="1"/>
</dbReference>
<reference evidence="7" key="1">
    <citation type="submission" date="2016-06" db="EMBL/GenBank/DDBJ databases">
        <authorList>
            <person name="Varghese N."/>
            <person name="Submissions Spin"/>
        </authorList>
    </citation>
    <scope>NUCLEOTIDE SEQUENCE [LARGE SCALE GENOMIC DNA]</scope>
    <source>
        <strain evidence="7">DSM 43816</strain>
    </source>
</reference>
<dbReference type="Gene3D" id="3.30.559.30">
    <property type="entry name" value="Nonribosomal peptide synthetase, condensation domain"/>
    <property type="match status" value="1"/>
</dbReference>
<dbReference type="FunFam" id="1.10.1200.10:FF:000005">
    <property type="entry name" value="Nonribosomal peptide synthetase 1"/>
    <property type="match status" value="1"/>
</dbReference>